<dbReference type="Gene3D" id="3.80.10.10">
    <property type="entry name" value="Ribonuclease Inhibitor"/>
    <property type="match status" value="1"/>
</dbReference>
<dbReference type="STRING" id="544712.C6H874"/>
<dbReference type="eggNOG" id="KOG0619">
    <property type="taxonomic scope" value="Eukaryota"/>
</dbReference>
<feature type="region of interest" description="Disordered" evidence="3">
    <location>
        <begin position="533"/>
        <end position="575"/>
    </location>
</feature>
<dbReference type="PANTHER" id="PTHR48051:SF46">
    <property type="entry name" value="LEUCINE RICH REPEAT-CONTAINING DOMAIN PROTEIN"/>
    <property type="match status" value="1"/>
</dbReference>
<feature type="compositionally biased region" description="Basic and acidic residues" evidence="3">
    <location>
        <begin position="7"/>
        <end position="28"/>
    </location>
</feature>
<feature type="region of interest" description="Disordered" evidence="3">
    <location>
        <begin position="1"/>
        <end position="40"/>
    </location>
</feature>
<feature type="domain" description="Disease resistance R13L4/SHOC-2-like LRR" evidence="4">
    <location>
        <begin position="136"/>
        <end position="257"/>
    </location>
</feature>
<proteinExistence type="predicted"/>
<dbReference type="PROSITE" id="PS51450">
    <property type="entry name" value="LRR"/>
    <property type="match status" value="1"/>
</dbReference>
<feature type="region of interest" description="Disordered" evidence="3">
    <location>
        <begin position="343"/>
        <end position="367"/>
    </location>
</feature>
<evidence type="ECO:0000313" key="5">
    <source>
        <dbReference type="EMBL" id="EER43605.1"/>
    </source>
</evidence>
<evidence type="ECO:0000256" key="3">
    <source>
        <dbReference type="SAM" id="MobiDB-lite"/>
    </source>
</evidence>
<dbReference type="EMBL" id="GG692420">
    <property type="protein sequence ID" value="EER43605.1"/>
    <property type="molecule type" value="Genomic_DNA"/>
</dbReference>
<dbReference type="VEuPathDB" id="FungiDB:HCDG_01635"/>
<keyword evidence="1" id="KW-0433">Leucine-rich repeat</keyword>
<feature type="compositionally biased region" description="Low complexity" evidence="3">
    <location>
        <begin position="627"/>
        <end position="642"/>
    </location>
</feature>
<feature type="region of interest" description="Disordered" evidence="3">
    <location>
        <begin position="382"/>
        <end position="428"/>
    </location>
</feature>
<sequence>MLGIMSRTEDNTRPFRPYRSDAHEDTKELTYPPTFPAPLDQSIRGDVNPHSHRKILSQEETLELAKRAVENGLQETKRSLAGSEAVDDVVRPKLTIDLGHSNIGSIPESMVDVIKDEVARLSLSNNHIDHIPGRFSECTHLRYLNIRANNFTQFPKEVFGLTFLEILDLSRNKITKIPEEIRKLTSLRVLSIMQNLLDDLPTELADMTKLQVLKVSGNSLKYPLKRVLELKETDVSASEMTDNEKETAITAELKLFLKTRQPVTYVEFDAGSESSETLVDTPKPLKRGNRFPVIPRTNGSESAHSSRSPSLSRPPPIPTRSHHRMASGQNGVLQLGVNSRTGLATYSGTSERNRSNSEGVITGPGASRSRRMGLITWKNTDLGTLDEGRPYRNSHVRGLSHGSILRSKHGGMSGGGSSSSSPGSPRERRKLKDAFIRRMSSLPEHRIKVAGQEPIIDAAKGVLYALYQLHPHVSLLINVLKGEDARRNSLEIVFYNAETHLERLNDSLESAGRVDLQDADGVMRVCEVVKRECETSSSSGKKSQASTSMAKKGQPVHTGESAVTPTAEKTPPTRRLRSDTTIVHPIAVPNSNNVIYQQPNSNSTPVQFNAPYTLPSVPMSPQNYGCRSRSSSRSNTRLTSGSPSLANTPRSGETFGSTNTLASSRTNIYAALDEVEVERIFEKIFFQLTSAYTAALHALPYAARQFTQYLELAEETRAPEELRILCHRLILRCRVCQDVSESLRHRLSNMTLKEPGYGTRNQREFWQLCKTFIQVFVELVTDMREARNFNLINPEVVIVLRPVQKASREAGRLIDASPWSYLAELNTSNPTTFYPPQTQAQHFPHYTNSSTSTMLSTASTLTNGSSSQFVPLPATPLSAALGPAAQATVPSTPASAYSDRFFAGDVFQRADSVLNTANPAPMFARR</sequence>
<dbReference type="SUPFAM" id="SSF52058">
    <property type="entry name" value="L domain-like"/>
    <property type="match status" value="1"/>
</dbReference>
<feature type="region of interest" description="Disordered" evidence="3">
    <location>
        <begin position="273"/>
        <end position="324"/>
    </location>
</feature>
<dbReference type="PANTHER" id="PTHR48051">
    <property type="match status" value="1"/>
</dbReference>
<dbReference type="OrthoDB" id="1394818at2759"/>
<dbReference type="InterPro" id="IPR003591">
    <property type="entry name" value="Leu-rich_rpt_typical-subtyp"/>
</dbReference>
<dbReference type="OMA" id="NVHRACQ"/>
<gene>
    <name evidence="5" type="ORF">HCDG_01635</name>
</gene>
<dbReference type="InterPro" id="IPR055414">
    <property type="entry name" value="LRR_R13L4/SHOC2-like"/>
</dbReference>
<dbReference type="HOGENOM" id="CLU_005610_0_1_1"/>
<evidence type="ECO:0000259" key="4">
    <source>
        <dbReference type="Pfam" id="PF23598"/>
    </source>
</evidence>
<protein>
    <submittedName>
        <fullName evidence="5">Cell morphogenesis protein Sog2</fullName>
    </submittedName>
</protein>
<dbReference type="SMART" id="SM00369">
    <property type="entry name" value="LRR_TYP"/>
    <property type="match status" value="3"/>
</dbReference>
<dbReference type="InterPro" id="IPR019487">
    <property type="entry name" value="RAM_signalling_pathway_SOG2"/>
</dbReference>
<feature type="compositionally biased region" description="Low complexity" evidence="3">
    <location>
        <begin position="300"/>
        <end position="311"/>
    </location>
</feature>
<accession>C6H874</accession>
<keyword evidence="2" id="KW-0677">Repeat</keyword>
<dbReference type="AlphaFoldDB" id="C6H874"/>
<dbReference type="GO" id="GO:0005737">
    <property type="term" value="C:cytoplasm"/>
    <property type="evidence" value="ECO:0007669"/>
    <property type="project" value="TreeGrafter"/>
</dbReference>
<feature type="compositionally biased region" description="Low complexity" evidence="3">
    <location>
        <begin position="535"/>
        <end position="548"/>
    </location>
</feature>
<evidence type="ECO:0000256" key="2">
    <source>
        <dbReference type="ARBA" id="ARBA00022737"/>
    </source>
</evidence>
<dbReference type="InterPro" id="IPR001611">
    <property type="entry name" value="Leu-rich_rpt"/>
</dbReference>
<dbReference type="InterPro" id="IPR050216">
    <property type="entry name" value="LRR_domain-containing"/>
</dbReference>
<reference evidence="6" key="1">
    <citation type="submission" date="2009-05" db="EMBL/GenBank/DDBJ databases">
        <title>The genome sequence of Ajellomyces capsulatus strain H143.</title>
        <authorList>
            <person name="Champion M."/>
            <person name="Cuomo C.A."/>
            <person name="Ma L.-J."/>
            <person name="Henn M.R."/>
            <person name="Sil A."/>
            <person name="Goldman B."/>
            <person name="Young S.K."/>
            <person name="Kodira C.D."/>
            <person name="Zeng Q."/>
            <person name="Koehrsen M."/>
            <person name="Alvarado L."/>
            <person name="Berlin A.M."/>
            <person name="Borenstein D."/>
            <person name="Chen Z."/>
            <person name="Engels R."/>
            <person name="Freedman E."/>
            <person name="Gellesch M."/>
            <person name="Goldberg J."/>
            <person name="Griggs A."/>
            <person name="Gujja S."/>
            <person name="Heiman D.I."/>
            <person name="Hepburn T.A."/>
            <person name="Howarth C."/>
            <person name="Jen D."/>
            <person name="Larson L."/>
            <person name="Lewis B."/>
            <person name="Mehta T."/>
            <person name="Park D."/>
            <person name="Pearson M."/>
            <person name="Roberts A."/>
            <person name="Saif S."/>
            <person name="Shea T.D."/>
            <person name="Shenoy N."/>
            <person name="Sisk P."/>
            <person name="Stolte C."/>
            <person name="Sykes S."/>
            <person name="Walk T."/>
            <person name="White J."/>
            <person name="Yandava C."/>
            <person name="Klein B."/>
            <person name="McEwen J.G."/>
            <person name="Puccia R."/>
            <person name="Goldman G.H."/>
            <person name="Felipe M.S."/>
            <person name="Nino-Vega G."/>
            <person name="San-Blas G."/>
            <person name="Taylor J.W."/>
            <person name="Mendoza L."/>
            <person name="Galagan J.E."/>
            <person name="Nusbaum C."/>
            <person name="Birren B.W."/>
        </authorList>
    </citation>
    <scope>NUCLEOTIDE SEQUENCE [LARGE SCALE GENOMIC DNA]</scope>
    <source>
        <strain evidence="6">H143</strain>
    </source>
</reference>
<evidence type="ECO:0000256" key="1">
    <source>
        <dbReference type="ARBA" id="ARBA00022614"/>
    </source>
</evidence>
<name>C6H874_AJECH</name>
<dbReference type="InterPro" id="IPR032675">
    <property type="entry name" value="LRR_dom_sf"/>
</dbReference>
<feature type="compositionally biased region" description="Polar residues" evidence="3">
    <location>
        <begin position="643"/>
        <end position="658"/>
    </location>
</feature>
<feature type="region of interest" description="Disordered" evidence="3">
    <location>
        <begin position="619"/>
        <end position="658"/>
    </location>
</feature>
<organism evidence="5 6">
    <name type="scientific">Ajellomyces capsulatus (strain H143)</name>
    <name type="common">Darling's disease fungus</name>
    <name type="synonym">Histoplasma capsulatum</name>
    <dbReference type="NCBI Taxonomy" id="544712"/>
    <lineage>
        <taxon>Eukaryota</taxon>
        <taxon>Fungi</taxon>
        <taxon>Dikarya</taxon>
        <taxon>Ascomycota</taxon>
        <taxon>Pezizomycotina</taxon>
        <taxon>Eurotiomycetes</taxon>
        <taxon>Eurotiomycetidae</taxon>
        <taxon>Onygenales</taxon>
        <taxon>Ajellomycetaceae</taxon>
        <taxon>Histoplasma</taxon>
    </lineage>
</organism>
<evidence type="ECO:0000313" key="6">
    <source>
        <dbReference type="Proteomes" id="UP000002624"/>
    </source>
</evidence>
<dbReference type="Pfam" id="PF23598">
    <property type="entry name" value="LRR_14"/>
    <property type="match status" value="1"/>
</dbReference>
<dbReference type="Pfam" id="PF10428">
    <property type="entry name" value="SOG2"/>
    <property type="match status" value="2"/>
</dbReference>
<dbReference type="Proteomes" id="UP000002624">
    <property type="component" value="Unassembled WGS sequence"/>
</dbReference>